<gene>
    <name evidence="1" type="ordered locus">Celal_4018</name>
</gene>
<dbReference type="STRING" id="688270.Celal_4018"/>
<sequence length="270" mass="31336">MSVFFLYSVILYFRNVEEQGYIELRVTNKDNTLSPKNIDINEVKDFISDVESFLYPNRKEKQNRPHMSYDIEEGSAKHKFFLPITAVILFNGLTSEIKSRNNLDFLDYKRQSIIDKFQKKAVKDGYIIEFNNSIAKESSLVIDYTTNFIMIAPTFYESEFYLYGEIYQEGGKNPNLHITTNKYGNLTIAATKEQIMNGEKKTYKPFGIKVRGKKSLEDDKLSDLELIEFIQYKPVFNKSLLEKVIEKASVNLSKITNVDAWIDDLKTDGI</sequence>
<name>E6XDS4_CELAD</name>
<evidence type="ECO:0000313" key="1">
    <source>
        <dbReference type="EMBL" id="ADV51262.1"/>
    </source>
</evidence>
<dbReference type="HOGENOM" id="CLU_1068535_0_0_10"/>
<dbReference type="EMBL" id="CP002453">
    <property type="protein sequence ID" value="ADV51262.1"/>
    <property type="molecule type" value="Genomic_DNA"/>
</dbReference>
<protein>
    <submittedName>
        <fullName evidence="1">Uncharacterized protein</fullName>
    </submittedName>
</protein>
<dbReference type="KEGG" id="cao:Celal_4018"/>
<keyword evidence="2" id="KW-1185">Reference proteome</keyword>
<dbReference type="eggNOG" id="ENOG502Z83N">
    <property type="taxonomic scope" value="Bacteria"/>
</dbReference>
<accession>E6XDS4</accession>
<proteinExistence type="predicted"/>
<dbReference type="Proteomes" id="UP000008634">
    <property type="component" value="Chromosome"/>
</dbReference>
<dbReference type="AlphaFoldDB" id="E6XDS4"/>
<reference evidence="1 2" key="1">
    <citation type="journal article" date="2010" name="Stand. Genomic Sci.">
        <title>Complete genome sequence of Cellulophaga algicola type strain (IC166).</title>
        <authorList>
            <person name="Abt B."/>
            <person name="Lu M."/>
            <person name="Misra M."/>
            <person name="Han C."/>
            <person name="Nolan M."/>
            <person name="Lucas S."/>
            <person name="Hammon N."/>
            <person name="Deshpande S."/>
            <person name="Cheng J.F."/>
            <person name="Tapia R."/>
            <person name="Goodwin L."/>
            <person name="Pitluck S."/>
            <person name="Liolios K."/>
            <person name="Pagani I."/>
            <person name="Ivanova N."/>
            <person name="Mavromatis K."/>
            <person name="Ovchinikova G."/>
            <person name="Pati A."/>
            <person name="Chen A."/>
            <person name="Palaniappan K."/>
            <person name="Land M."/>
            <person name="Hauser L."/>
            <person name="Chang Y.J."/>
            <person name="Jeffries C.D."/>
            <person name="Detter J.C."/>
            <person name="Brambilla E."/>
            <person name="Rohde M."/>
            <person name="Tindall B.J."/>
            <person name="Goker M."/>
            <person name="Woyke T."/>
            <person name="Bristow J."/>
            <person name="Eisen J.A."/>
            <person name="Markowitz V."/>
            <person name="Hugenholtz P."/>
            <person name="Kyrpides N.C."/>
            <person name="Klenk H.P."/>
            <person name="Lapidus A."/>
        </authorList>
    </citation>
    <scope>NUCLEOTIDE SEQUENCE [LARGE SCALE GENOMIC DNA]</scope>
    <source>
        <strain evidence="2">DSM 14237 / IC166 / ACAM 630</strain>
    </source>
</reference>
<organism evidence="1 2">
    <name type="scientific">Cellulophaga algicola (strain DSM 14237 / IC166 / ACAM 630)</name>
    <dbReference type="NCBI Taxonomy" id="688270"/>
    <lineage>
        <taxon>Bacteria</taxon>
        <taxon>Pseudomonadati</taxon>
        <taxon>Bacteroidota</taxon>
        <taxon>Flavobacteriia</taxon>
        <taxon>Flavobacteriales</taxon>
        <taxon>Flavobacteriaceae</taxon>
        <taxon>Cellulophaga</taxon>
    </lineage>
</organism>
<evidence type="ECO:0000313" key="2">
    <source>
        <dbReference type="Proteomes" id="UP000008634"/>
    </source>
</evidence>